<reference evidence="2" key="1">
    <citation type="journal article" date="2011" name="Proc. Natl. Acad. Sci. U.S.A.">
        <title>Obligate biotrophy features unraveled by the genomic analysis of rust fungi.</title>
        <authorList>
            <person name="Duplessis S."/>
            <person name="Cuomo C.A."/>
            <person name="Lin Y.-C."/>
            <person name="Aerts A."/>
            <person name="Tisserant E."/>
            <person name="Veneault-Fourrey C."/>
            <person name="Joly D.L."/>
            <person name="Hacquard S."/>
            <person name="Amselem J."/>
            <person name="Cantarel B.L."/>
            <person name="Chiu R."/>
            <person name="Coutinho P.M."/>
            <person name="Feau N."/>
            <person name="Field M."/>
            <person name="Frey P."/>
            <person name="Gelhaye E."/>
            <person name="Goldberg J."/>
            <person name="Grabherr M.G."/>
            <person name="Kodira C.D."/>
            <person name="Kohler A."/>
            <person name="Kuees U."/>
            <person name="Lindquist E.A."/>
            <person name="Lucas S.M."/>
            <person name="Mago R."/>
            <person name="Mauceli E."/>
            <person name="Morin E."/>
            <person name="Murat C."/>
            <person name="Pangilinan J.L."/>
            <person name="Park R."/>
            <person name="Pearson M."/>
            <person name="Quesneville H."/>
            <person name="Rouhier N."/>
            <person name="Sakthikumar S."/>
            <person name="Salamov A.A."/>
            <person name="Schmutz J."/>
            <person name="Selles B."/>
            <person name="Shapiro H."/>
            <person name="Tanguay P."/>
            <person name="Tuskan G.A."/>
            <person name="Henrissat B."/>
            <person name="Van de Peer Y."/>
            <person name="Rouze P."/>
            <person name="Ellis J.G."/>
            <person name="Dodds P.N."/>
            <person name="Schein J.E."/>
            <person name="Zhong S."/>
            <person name="Hamelin R.C."/>
            <person name="Grigoriev I.V."/>
            <person name="Szabo L.J."/>
            <person name="Martin F."/>
        </authorList>
    </citation>
    <scope>NUCLEOTIDE SEQUENCE [LARGE SCALE GENOMIC DNA]</scope>
    <source>
        <strain evidence="2">98AG31 / pathotype 3-4-7</strain>
    </source>
</reference>
<dbReference type="SUPFAM" id="SSF52047">
    <property type="entry name" value="RNI-like"/>
    <property type="match status" value="1"/>
</dbReference>
<evidence type="ECO:0008006" key="3">
    <source>
        <dbReference type="Google" id="ProtNLM"/>
    </source>
</evidence>
<dbReference type="EMBL" id="GL883096">
    <property type="protein sequence ID" value="EGG09858.1"/>
    <property type="molecule type" value="Genomic_DNA"/>
</dbReference>
<dbReference type="InParanoid" id="F4RCC2"/>
<name>F4RCC2_MELLP</name>
<dbReference type="GeneID" id="18922130"/>
<organism evidence="2">
    <name type="scientific">Melampsora larici-populina (strain 98AG31 / pathotype 3-4-7)</name>
    <name type="common">Poplar leaf rust fungus</name>
    <dbReference type="NCBI Taxonomy" id="747676"/>
    <lineage>
        <taxon>Eukaryota</taxon>
        <taxon>Fungi</taxon>
        <taxon>Dikarya</taxon>
        <taxon>Basidiomycota</taxon>
        <taxon>Pucciniomycotina</taxon>
        <taxon>Pucciniomycetes</taxon>
        <taxon>Pucciniales</taxon>
        <taxon>Melampsoraceae</taxon>
        <taxon>Melampsora</taxon>
    </lineage>
</organism>
<dbReference type="VEuPathDB" id="FungiDB:MELLADRAFT_103989"/>
<dbReference type="RefSeq" id="XP_007406912.1">
    <property type="nucleotide sequence ID" value="XM_007406850.1"/>
</dbReference>
<keyword evidence="2" id="KW-1185">Reference proteome</keyword>
<protein>
    <recommendedName>
        <fullName evidence="3">F-box domain-containing protein</fullName>
    </recommendedName>
</protein>
<evidence type="ECO:0000313" key="1">
    <source>
        <dbReference type="EMBL" id="EGG09858.1"/>
    </source>
</evidence>
<dbReference type="AlphaFoldDB" id="F4RCC2"/>
<accession>F4RCC2</accession>
<gene>
    <name evidence="1" type="ORF">MELLADRAFT_103989</name>
</gene>
<dbReference type="HOGENOM" id="CLU_1065885_0_0_1"/>
<dbReference type="Proteomes" id="UP000001072">
    <property type="component" value="Unassembled WGS sequence"/>
</dbReference>
<sequence>MSTSLSHWTKSLLLDHGKLVKTFTFQLEDLTLINGVEVQLLDLERSAHNNTTVPKTLADLQDLCKLRLDSVTCEDQTWNMNSWPQWLTHLELSRCCGLTAGMVHKILSGSAPCLTRLELDLHHPQDKPDIDSQTDLPALKQLFLECDSGFSIASFKGCKGIECIQYPCIVTNALWDLMKPLLFTYTWPKLSFLNLRHTTMIIDHENLQIPTKKEVDEIWDSLNIKLLINVKKDLLGLVQQSYPMDHPQYLGDILSNTLYVG</sequence>
<evidence type="ECO:0000313" key="2">
    <source>
        <dbReference type="Proteomes" id="UP000001072"/>
    </source>
</evidence>
<dbReference type="KEGG" id="mlr:MELLADRAFT_103989"/>
<proteinExistence type="predicted"/>